<dbReference type="EMBL" id="JAVDVY010000001">
    <property type="protein sequence ID" value="MDR7134075.1"/>
    <property type="molecule type" value="Genomic_DNA"/>
</dbReference>
<dbReference type="PROSITE" id="PS51257">
    <property type="entry name" value="PROKAR_LIPOPROTEIN"/>
    <property type="match status" value="1"/>
</dbReference>
<keyword evidence="3" id="KW-1185">Reference proteome</keyword>
<organism evidence="2 3">
    <name type="scientific">Lysobacter niastensis</name>
    <dbReference type="NCBI Taxonomy" id="380629"/>
    <lineage>
        <taxon>Bacteria</taxon>
        <taxon>Pseudomonadati</taxon>
        <taxon>Pseudomonadota</taxon>
        <taxon>Gammaproteobacteria</taxon>
        <taxon>Lysobacterales</taxon>
        <taxon>Lysobacteraceae</taxon>
        <taxon>Lysobacter</taxon>
    </lineage>
</organism>
<feature type="chain" id="PRO_5046745923" description="Lipoprotein" evidence="1">
    <location>
        <begin position="22"/>
        <end position="119"/>
    </location>
</feature>
<protein>
    <recommendedName>
        <fullName evidence="4">Lipoprotein</fullName>
    </recommendedName>
</protein>
<name>A0ABU1W916_9GAMM</name>
<evidence type="ECO:0000256" key="1">
    <source>
        <dbReference type="SAM" id="SignalP"/>
    </source>
</evidence>
<evidence type="ECO:0008006" key="4">
    <source>
        <dbReference type="Google" id="ProtNLM"/>
    </source>
</evidence>
<reference evidence="2 3" key="1">
    <citation type="submission" date="2023-07" db="EMBL/GenBank/DDBJ databases">
        <title>Sorghum-associated microbial communities from plants grown in Nebraska, USA.</title>
        <authorList>
            <person name="Schachtman D."/>
        </authorList>
    </citation>
    <scope>NUCLEOTIDE SEQUENCE [LARGE SCALE GENOMIC DNA]</scope>
    <source>
        <strain evidence="2 3">BE198</strain>
    </source>
</reference>
<comment type="caution">
    <text evidence="2">The sequence shown here is derived from an EMBL/GenBank/DDBJ whole genome shotgun (WGS) entry which is preliminary data.</text>
</comment>
<keyword evidence="1" id="KW-0732">Signal</keyword>
<evidence type="ECO:0000313" key="3">
    <source>
        <dbReference type="Proteomes" id="UP001251524"/>
    </source>
</evidence>
<accession>A0ABU1W916</accession>
<dbReference type="Proteomes" id="UP001251524">
    <property type="component" value="Unassembled WGS sequence"/>
</dbReference>
<dbReference type="RefSeq" id="WP_310059748.1">
    <property type="nucleotide sequence ID" value="NZ_JAVDVY010000001.1"/>
</dbReference>
<proteinExistence type="predicted"/>
<sequence>MKLASLPVLIALLTGCAATPAAIRPPSDSGLAHLATDGAYVTQVLFPDGGSALPPKPPGDLDPLVALTNLDIRPGQYTIMAGCMGIKDGGVLSVVVHLVAGQRYILRCAKDPLRLVVGA</sequence>
<evidence type="ECO:0000313" key="2">
    <source>
        <dbReference type="EMBL" id="MDR7134075.1"/>
    </source>
</evidence>
<gene>
    <name evidence="2" type="ORF">J2X06_001259</name>
</gene>
<feature type="signal peptide" evidence="1">
    <location>
        <begin position="1"/>
        <end position="21"/>
    </location>
</feature>